<evidence type="ECO:0000256" key="4">
    <source>
        <dbReference type="ARBA" id="ARBA00023128"/>
    </source>
</evidence>
<evidence type="ECO:0000313" key="8">
    <source>
        <dbReference type="EMBL" id="KAJ8602635.1"/>
    </source>
</evidence>
<dbReference type="Proteomes" id="UP001230188">
    <property type="component" value="Unassembled WGS sequence"/>
</dbReference>
<sequence length="287" mass="31051">MMGVEKYDGSRPPPTGKYVVLGGLIFLVGFVCAFRVVPPAHAGVVTTFGSVAPETLSSGLHIVYPWSQIINFKLKTQLLDSENVVPTQEGLNVELDVAVLFHLDPKGVRDLYLTLGEDYVEVLVRPELASAVRGLTSEQSAKALYTSGRRVIQTHLFDELQTKFSKRGLLLEDVLLKAIKLPSLLTDAIELKAQAEQDAARMEFVLTKEEQEAKRKTVEADGIAKFQHIVSEGISPQLLQWKGIEATEKLAESKNAKLVIVGNSDNNLPVLLSAPTGGGGGGAAFDS</sequence>
<dbReference type="GO" id="GO:0007005">
    <property type="term" value="P:mitochondrion organization"/>
    <property type="evidence" value="ECO:0007669"/>
    <property type="project" value="TreeGrafter"/>
</dbReference>
<feature type="domain" description="Band 7" evidence="7">
    <location>
        <begin position="32"/>
        <end position="193"/>
    </location>
</feature>
<dbReference type="Pfam" id="PF01145">
    <property type="entry name" value="Band_7"/>
    <property type="match status" value="1"/>
</dbReference>
<dbReference type="PANTHER" id="PTHR23222:SF1">
    <property type="entry name" value="PROHIBITIN-2"/>
    <property type="match status" value="1"/>
</dbReference>
<evidence type="ECO:0000256" key="5">
    <source>
        <dbReference type="ARBA" id="ARBA00023136"/>
    </source>
</evidence>
<evidence type="ECO:0000256" key="1">
    <source>
        <dbReference type="ARBA" id="ARBA00004273"/>
    </source>
</evidence>
<dbReference type="InterPro" id="IPR036013">
    <property type="entry name" value="Band_7/SPFH_dom_sf"/>
</dbReference>
<evidence type="ECO:0000256" key="3">
    <source>
        <dbReference type="ARBA" id="ARBA00022792"/>
    </source>
</evidence>
<name>A0AAD7XLJ1_9STRA</name>
<comment type="similarity">
    <text evidence="2 6">Belongs to the prohibitin family.</text>
</comment>
<evidence type="ECO:0000256" key="6">
    <source>
        <dbReference type="RuleBase" id="RU366048"/>
    </source>
</evidence>
<dbReference type="PANTHER" id="PTHR23222">
    <property type="entry name" value="PROHIBITIN"/>
    <property type="match status" value="1"/>
</dbReference>
<comment type="caution">
    <text evidence="8">The sequence shown here is derived from an EMBL/GenBank/DDBJ whole genome shotgun (WGS) entry which is preliminary data.</text>
</comment>
<keyword evidence="3 6" id="KW-0999">Mitochondrion inner membrane</keyword>
<dbReference type="SUPFAM" id="SSF117892">
    <property type="entry name" value="Band 7/SPFH domain"/>
    <property type="match status" value="1"/>
</dbReference>
<gene>
    <name evidence="8" type="ORF">CTAYLR_004094</name>
</gene>
<dbReference type="InterPro" id="IPR000163">
    <property type="entry name" value="Prohibitin"/>
</dbReference>
<dbReference type="EMBL" id="JAQMWT010000373">
    <property type="protein sequence ID" value="KAJ8602635.1"/>
    <property type="molecule type" value="Genomic_DNA"/>
</dbReference>
<evidence type="ECO:0000259" key="7">
    <source>
        <dbReference type="SMART" id="SM00244"/>
    </source>
</evidence>
<dbReference type="Gene3D" id="3.30.479.30">
    <property type="entry name" value="Band 7 domain"/>
    <property type="match status" value="1"/>
</dbReference>
<protein>
    <recommendedName>
        <fullName evidence="6">Prohibitin</fullName>
    </recommendedName>
</protein>
<dbReference type="SMART" id="SM00244">
    <property type="entry name" value="PHB"/>
    <property type="match status" value="1"/>
</dbReference>
<keyword evidence="9" id="KW-1185">Reference proteome</keyword>
<keyword evidence="5" id="KW-0472">Membrane</keyword>
<evidence type="ECO:0000313" key="9">
    <source>
        <dbReference type="Proteomes" id="UP001230188"/>
    </source>
</evidence>
<evidence type="ECO:0000256" key="2">
    <source>
        <dbReference type="ARBA" id="ARBA00009658"/>
    </source>
</evidence>
<comment type="subcellular location">
    <subcellularLocation>
        <location evidence="1 6">Mitochondrion inner membrane</location>
    </subcellularLocation>
</comment>
<proteinExistence type="inferred from homology"/>
<dbReference type="PRINTS" id="PR00679">
    <property type="entry name" value="PROHIBITIN"/>
</dbReference>
<organism evidence="8 9">
    <name type="scientific">Chrysophaeum taylorii</name>
    <dbReference type="NCBI Taxonomy" id="2483200"/>
    <lineage>
        <taxon>Eukaryota</taxon>
        <taxon>Sar</taxon>
        <taxon>Stramenopiles</taxon>
        <taxon>Ochrophyta</taxon>
        <taxon>Pelagophyceae</taxon>
        <taxon>Pelagomonadales</taxon>
        <taxon>Pelagomonadaceae</taxon>
        <taxon>Chrysophaeum</taxon>
    </lineage>
</organism>
<dbReference type="CDD" id="cd03401">
    <property type="entry name" value="SPFH_prohibitin"/>
    <property type="match status" value="1"/>
</dbReference>
<keyword evidence="4" id="KW-0496">Mitochondrion</keyword>
<dbReference type="InterPro" id="IPR001107">
    <property type="entry name" value="Band_7"/>
</dbReference>
<dbReference type="GO" id="GO:0005743">
    <property type="term" value="C:mitochondrial inner membrane"/>
    <property type="evidence" value="ECO:0007669"/>
    <property type="project" value="UniProtKB-SubCell"/>
</dbReference>
<reference evidence="8" key="1">
    <citation type="submission" date="2023-01" db="EMBL/GenBank/DDBJ databases">
        <title>Metagenome sequencing of chrysophaentin producing Chrysophaeum taylorii.</title>
        <authorList>
            <person name="Davison J."/>
            <person name="Bewley C."/>
        </authorList>
    </citation>
    <scope>NUCLEOTIDE SEQUENCE</scope>
    <source>
        <strain evidence="8">NIES-1699</strain>
    </source>
</reference>
<dbReference type="AlphaFoldDB" id="A0AAD7XLJ1"/>
<accession>A0AAD7XLJ1</accession>